<evidence type="ECO:0000313" key="1">
    <source>
        <dbReference type="EMBL" id="QJA89837.1"/>
    </source>
</evidence>
<sequence>MEINLGDVSLTIVRKGRALDGYGSEKVIGMEITIPDDLPMDKQERARIWIHALLESVSVSHLLYGWKHDDIEIVESPLAIALVALGWDPPD</sequence>
<protein>
    <submittedName>
        <fullName evidence="1">Uncharacterized protein</fullName>
    </submittedName>
</protein>
<dbReference type="AlphaFoldDB" id="A0A6M3L4Q5"/>
<organism evidence="1">
    <name type="scientific">viral metagenome</name>
    <dbReference type="NCBI Taxonomy" id="1070528"/>
    <lineage>
        <taxon>unclassified sequences</taxon>
        <taxon>metagenomes</taxon>
        <taxon>organismal metagenomes</taxon>
    </lineage>
</organism>
<reference evidence="1" key="1">
    <citation type="submission" date="2020-03" db="EMBL/GenBank/DDBJ databases">
        <title>The deep terrestrial virosphere.</title>
        <authorList>
            <person name="Holmfeldt K."/>
            <person name="Nilsson E."/>
            <person name="Simone D."/>
            <person name="Lopez-Fernandez M."/>
            <person name="Wu X."/>
            <person name="de Brujin I."/>
            <person name="Lundin D."/>
            <person name="Andersson A."/>
            <person name="Bertilsson S."/>
            <person name="Dopson M."/>
        </authorList>
    </citation>
    <scope>NUCLEOTIDE SEQUENCE</scope>
    <source>
        <strain evidence="1">MM415B02491</strain>
    </source>
</reference>
<name>A0A6M3L4Q5_9ZZZZ</name>
<proteinExistence type="predicted"/>
<gene>
    <name evidence="1" type="ORF">MM415B02491_0005</name>
</gene>
<dbReference type="EMBL" id="MT142872">
    <property type="protein sequence ID" value="QJA89837.1"/>
    <property type="molecule type" value="Genomic_DNA"/>
</dbReference>
<accession>A0A6M3L4Q5</accession>